<dbReference type="AlphaFoldDB" id="A0A6J6BZ53"/>
<evidence type="ECO:0000313" key="1">
    <source>
        <dbReference type="EMBL" id="CAB4544196.1"/>
    </source>
</evidence>
<proteinExistence type="predicted"/>
<accession>A0A6J6BZ53</accession>
<dbReference type="NCBIfam" id="NF047719">
    <property type="entry name" value="SCO6745_fam_HTH"/>
    <property type="match status" value="1"/>
</dbReference>
<dbReference type="Pfam" id="PF21863">
    <property type="entry name" value="HTH_67"/>
    <property type="match status" value="1"/>
</dbReference>
<sequence length="248" mass="26837">MTLLNEFQVASVIAPIVGSVGARYMLDPETNAAGLEAGYSSSFAFYFAGRGGVLGDVDADVVHAAFMFFDRALTEKLWNRGIAVEGAREAGKRFMQCCDVWGRKHLSNILELEKFIAPAEKLVKSIDAAGLSLFAAVRAEPLPSDQPALAYRLINLLRELRGCYHIAALVSHGLSGMQATLAGDNNEAIAKMHGWSPPYPDCSGFIEQRQAAEVTTNNAMARAIAVALTTDEMNQLATQTIRIQKELS</sequence>
<gene>
    <name evidence="1" type="ORF">UFOPK1353_01113</name>
</gene>
<name>A0A6J6BZ53_9ZZZZ</name>
<organism evidence="1">
    <name type="scientific">freshwater metagenome</name>
    <dbReference type="NCBI Taxonomy" id="449393"/>
    <lineage>
        <taxon>unclassified sequences</taxon>
        <taxon>metagenomes</taxon>
        <taxon>ecological metagenomes</taxon>
    </lineage>
</organism>
<protein>
    <submittedName>
        <fullName evidence="1">Unannotated protein</fullName>
    </submittedName>
</protein>
<reference evidence="1" key="1">
    <citation type="submission" date="2020-05" db="EMBL/GenBank/DDBJ databases">
        <authorList>
            <person name="Chiriac C."/>
            <person name="Salcher M."/>
            <person name="Ghai R."/>
            <person name="Kavagutti S V."/>
        </authorList>
    </citation>
    <scope>NUCLEOTIDE SEQUENCE</scope>
</reference>
<dbReference type="InterPro" id="IPR054058">
    <property type="entry name" value="HTH_67"/>
</dbReference>
<dbReference type="EMBL" id="CAEZSE010000219">
    <property type="protein sequence ID" value="CAB4544196.1"/>
    <property type="molecule type" value="Genomic_DNA"/>
</dbReference>